<dbReference type="HOGENOM" id="CLU_1366501_0_0_1"/>
<dbReference type="OrthoDB" id="10437513at2759"/>
<proteinExistence type="predicted"/>
<evidence type="ECO:0000313" key="2">
    <source>
        <dbReference type="Proteomes" id="UP000001072"/>
    </source>
</evidence>
<dbReference type="Proteomes" id="UP000001072">
    <property type="component" value="Unassembled WGS sequence"/>
</dbReference>
<name>F4RA50_MELLP</name>
<accession>F4RA50</accession>
<dbReference type="VEuPathDB" id="FungiDB:MELLADRAFT_55019"/>
<dbReference type="RefSeq" id="XP_007406312.1">
    <property type="nucleotide sequence ID" value="XM_007406250.1"/>
</dbReference>
<sequence length="200" mass="21824">MATPNNLTKQTFVVKSHDEVDGCLSASSSYRFAKRVYLSIEVLKAFKICAGDLLMIKAVLKTDDIQKLSTLDETVSSNSSLLAFAIGVAWPSANLEKEMIVLSMDHLMTTSVAPGDLVSVIPLPPILPVDHRGPGKGIKLPEASSITLAEVDPDSSSLPHLDRSVVQLRPSLRSDGQLKVGRMWQGFMREVLGPFKYRAF</sequence>
<organism evidence="2">
    <name type="scientific">Melampsora larici-populina (strain 98AG31 / pathotype 3-4-7)</name>
    <name type="common">Poplar leaf rust fungus</name>
    <dbReference type="NCBI Taxonomy" id="747676"/>
    <lineage>
        <taxon>Eukaryota</taxon>
        <taxon>Fungi</taxon>
        <taxon>Dikarya</taxon>
        <taxon>Basidiomycota</taxon>
        <taxon>Pucciniomycotina</taxon>
        <taxon>Pucciniomycetes</taxon>
        <taxon>Pucciniales</taxon>
        <taxon>Melampsoraceae</taxon>
        <taxon>Melampsora</taxon>
    </lineage>
</organism>
<gene>
    <name evidence="1" type="ORF">MELLADRAFT_55019</name>
</gene>
<protein>
    <submittedName>
        <fullName evidence="1">Uncharacterized protein</fullName>
    </submittedName>
</protein>
<evidence type="ECO:0000313" key="1">
    <source>
        <dbReference type="EMBL" id="EGG10843.1"/>
    </source>
</evidence>
<dbReference type="KEGG" id="mlr:MELLADRAFT_55019"/>
<dbReference type="InParanoid" id="F4RA50"/>
<dbReference type="EMBL" id="GL883094">
    <property type="protein sequence ID" value="EGG10843.1"/>
    <property type="molecule type" value="Genomic_DNA"/>
</dbReference>
<keyword evidence="2" id="KW-1185">Reference proteome</keyword>
<dbReference type="GeneID" id="18928947"/>
<dbReference type="AlphaFoldDB" id="F4RA50"/>
<reference evidence="2" key="1">
    <citation type="journal article" date="2011" name="Proc. Natl. Acad. Sci. U.S.A.">
        <title>Obligate biotrophy features unraveled by the genomic analysis of rust fungi.</title>
        <authorList>
            <person name="Duplessis S."/>
            <person name="Cuomo C.A."/>
            <person name="Lin Y.-C."/>
            <person name="Aerts A."/>
            <person name="Tisserant E."/>
            <person name="Veneault-Fourrey C."/>
            <person name="Joly D.L."/>
            <person name="Hacquard S."/>
            <person name="Amselem J."/>
            <person name="Cantarel B.L."/>
            <person name="Chiu R."/>
            <person name="Coutinho P.M."/>
            <person name="Feau N."/>
            <person name="Field M."/>
            <person name="Frey P."/>
            <person name="Gelhaye E."/>
            <person name="Goldberg J."/>
            <person name="Grabherr M.G."/>
            <person name="Kodira C.D."/>
            <person name="Kohler A."/>
            <person name="Kuees U."/>
            <person name="Lindquist E.A."/>
            <person name="Lucas S.M."/>
            <person name="Mago R."/>
            <person name="Mauceli E."/>
            <person name="Morin E."/>
            <person name="Murat C."/>
            <person name="Pangilinan J.L."/>
            <person name="Park R."/>
            <person name="Pearson M."/>
            <person name="Quesneville H."/>
            <person name="Rouhier N."/>
            <person name="Sakthikumar S."/>
            <person name="Salamov A.A."/>
            <person name="Schmutz J."/>
            <person name="Selles B."/>
            <person name="Shapiro H."/>
            <person name="Tanguay P."/>
            <person name="Tuskan G.A."/>
            <person name="Henrissat B."/>
            <person name="Van de Peer Y."/>
            <person name="Rouze P."/>
            <person name="Ellis J.G."/>
            <person name="Dodds P.N."/>
            <person name="Schein J.E."/>
            <person name="Zhong S."/>
            <person name="Hamelin R.C."/>
            <person name="Grigoriev I.V."/>
            <person name="Szabo L.J."/>
            <person name="Martin F."/>
        </authorList>
    </citation>
    <scope>NUCLEOTIDE SEQUENCE [LARGE SCALE GENOMIC DNA]</scope>
    <source>
        <strain evidence="2">98AG31 / pathotype 3-4-7</strain>
    </source>
</reference>